<reference evidence="2 3" key="1">
    <citation type="journal article" date="2018" name="Front. Microbiol.">
        <title>Prospects for Fungal Bioremediation of Acidic Radioactive Waste Sites: Characterization and Genome Sequence of Rhodotorula taiwanensis MD1149.</title>
        <authorList>
            <person name="Tkavc R."/>
            <person name="Matrosova V.Y."/>
            <person name="Grichenko O.E."/>
            <person name="Gostincar C."/>
            <person name="Volpe R.P."/>
            <person name="Klimenkova P."/>
            <person name="Gaidamakova E.K."/>
            <person name="Zhou C.E."/>
            <person name="Stewart B.J."/>
            <person name="Lyman M.G."/>
            <person name="Malfatti S.A."/>
            <person name="Rubinfeld B."/>
            <person name="Courtot M."/>
            <person name="Singh J."/>
            <person name="Dalgard C.L."/>
            <person name="Hamilton T."/>
            <person name="Frey K.G."/>
            <person name="Gunde-Cimerman N."/>
            <person name="Dugan L."/>
            <person name="Daly M.J."/>
        </authorList>
    </citation>
    <scope>NUCLEOTIDE SEQUENCE [LARGE SCALE GENOMIC DNA]</scope>
    <source>
        <strain evidence="2 3">MD1149</strain>
    </source>
</reference>
<dbReference type="SUPFAM" id="SSF52540">
    <property type="entry name" value="P-loop containing nucleoside triphosphate hydrolases"/>
    <property type="match status" value="1"/>
</dbReference>
<comment type="caution">
    <text evidence="2">The sequence shown here is derived from an EMBL/GenBank/DDBJ whole genome shotgun (WGS) entry which is preliminary data.</text>
</comment>
<protein>
    <recommendedName>
        <fullName evidence="1">Phosphoribulokinase/uridine kinase domain-containing protein</fullName>
    </recommendedName>
</protein>
<dbReference type="Gene3D" id="3.40.50.300">
    <property type="entry name" value="P-loop containing nucleotide triphosphate hydrolases"/>
    <property type="match status" value="1"/>
</dbReference>
<dbReference type="EMBL" id="PJQD01000050">
    <property type="protein sequence ID" value="POY72287.1"/>
    <property type="molecule type" value="Genomic_DNA"/>
</dbReference>
<dbReference type="CDD" id="cd02024">
    <property type="entry name" value="NRK1"/>
    <property type="match status" value="1"/>
</dbReference>
<evidence type="ECO:0000313" key="2">
    <source>
        <dbReference type="EMBL" id="POY72287.1"/>
    </source>
</evidence>
<dbReference type="Proteomes" id="UP000237144">
    <property type="component" value="Unassembled WGS sequence"/>
</dbReference>
<dbReference type="PANTHER" id="PTHR10285">
    <property type="entry name" value="URIDINE KINASE"/>
    <property type="match status" value="1"/>
</dbReference>
<dbReference type="GO" id="GO:0016301">
    <property type="term" value="F:kinase activity"/>
    <property type="evidence" value="ECO:0007669"/>
    <property type="project" value="InterPro"/>
</dbReference>
<feature type="domain" description="Phosphoribulokinase/uridine kinase" evidence="1">
    <location>
        <begin position="8"/>
        <end position="165"/>
    </location>
</feature>
<organism evidence="2 3">
    <name type="scientific">Rhodotorula taiwanensis</name>
    <dbReference type="NCBI Taxonomy" id="741276"/>
    <lineage>
        <taxon>Eukaryota</taxon>
        <taxon>Fungi</taxon>
        <taxon>Dikarya</taxon>
        <taxon>Basidiomycota</taxon>
        <taxon>Pucciniomycotina</taxon>
        <taxon>Microbotryomycetes</taxon>
        <taxon>Sporidiobolales</taxon>
        <taxon>Sporidiobolaceae</taxon>
        <taxon>Rhodotorula</taxon>
    </lineage>
</organism>
<sequence>MDSRQTFILAIGGATGSGKTTLAKHLGRIIPSLLVFQDDFAPAEDQVPIDPRYGWQDWDAKDGAIDWAKQRRVFDTIRETGVVPEEHSSHDHLNEQVPVEIQDETEQRWKDKFARLSERCGEAYPKVVVTEGFLILVDPATTRHFDLQFFIRADYDTLKDRRIKRQGYHTAEGGFWKDPEGYWDKCVWPAYLSAHAPLFVDGNVEQGDLTPGSPVELLQTPELSMDDMVNRTCAQLYEAIEQSRTGAAEEDDRPNGHSAL</sequence>
<dbReference type="InterPro" id="IPR006083">
    <property type="entry name" value="PRK/URK"/>
</dbReference>
<dbReference type="GO" id="GO:0005524">
    <property type="term" value="F:ATP binding"/>
    <property type="evidence" value="ECO:0007669"/>
    <property type="project" value="InterPro"/>
</dbReference>
<name>A0A2S5B689_9BASI</name>
<keyword evidence="3" id="KW-1185">Reference proteome</keyword>
<evidence type="ECO:0000259" key="1">
    <source>
        <dbReference type="Pfam" id="PF00485"/>
    </source>
</evidence>
<dbReference type="InterPro" id="IPR027417">
    <property type="entry name" value="P-loop_NTPase"/>
</dbReference>
<dbReference type="OrthoDB" id="10041966at2759"/>
<dbReference type="Pfam" id="PF00485">
    <property type="entry name" value="PRK"/>
    <property type="match status" value="1"/>
</dbReference>
<dbReference type="AlphaFoldDB" id="A0A2S5B689"/>
<gene>
    <name evidence="2" type="ORF">BMF94_4589</name>
</gene>
<dbReference type="STRING" id="741276.A0A2S5B689"/>
<proteinExistence type="predicted"/>
<accession>A0A2S5B689</accession>
<evidence type="ECO:0000313" key="3">
    <source>
        <dbReference type="Proteomes" id="UP000237144"/>
    </source>
</evidence>